<organism evidence="1 2">
    <name type="scientific">Peptoanaerobacter stomatis</name>
    <dbReference type="NCBI Taxonomy" id="796937"/>
    <lineage>
        <taxon>Bacteria</taxon>
        <taxon>Bacillati</taxon>
        <taxon>Bacillota</taxon>
        <taxon>Clostridia</taxon>
        <taxon>Peptostreptococcales</taxon>
        <taxon>Filifactoraceae</taxon>
        <taxon>Peptoanaerobacter</taxon>
    </lineage>
</organism>
<dbReference type="Proteomes" id="UP000006437">
    <property type="component" value="Unassembled WGS sequence"/>
</dbReference>
<comment type="caution">
    <text evidence="1">The sequence shown here is derived from an EMBL/GenBank/DDBJ whole genome shotgun (WGS) entry which is preliminary data.</text>
</comment>
<sequence length="119" mass="13474">MLSKIQMVNSKLFFIGSATLYIREGVKDAVTKISSLQEKSTQNFKCRLSFSKSVSENDNGAVSTKKILTLFTPPDIIISEGSKIVVNQNNSDYELKSSSIPSVYSTHREYTVEQWEKWQ</sequence>
<gene>
    <name evidence="1" type="ORF">HMPREF9629_00621</name>
</gene>
<evidence type="ECO:0000313" key="1">
    <source>
        <dbReference type="EMBL" id="EHL11084.1"/>
    </source>
</evidence>
<reference evidence="1 2" key="1">
    <citation type="submission" date="2011-08" db="EMBL/GenBank/DDBJ databases">
        <title>The Genome Sequence of Eubacteriaceae bacterium ACC19a.</title>
        <authorList>
            <consortium name="The Broad Institute Genome Sequencing Platform"/>
            <person name="Earl A."/>
            <person name="Ward D."/>
            <person name="Feldgarden M."/>
            <person name="Gevers D."/>
            <person name="Sizova M."/>
            <person name="Hazen A."/>
            <person name="Epstein S."/>
            <person name="Young S.K."/>
            <person name="Zeng Q."/>
            <person name="Gargeya S."/>
            <person name="Fitzgerald M."/>
            <person name="Haas B."/>
            <person name="Abouelleil A."/>
            <person name="Alvarado L."/>
            <person name="Arachchi H.M."/>
            <person name="Berlin A."/>
            <person name="Brown A."/>
            <person name="Chapman S.B."/>
            <person name="Chen Z."/>
            <person name="Dunbar C."/>
            <person name="Freedman E."/>
            <person name="Gearin G."/>
            <person name="Gellesch M."/>
            <person name="Goldberg J."/>
            <person name="Griggs A."/>
            <person name="Gujja S."/>
            <person name="Heiman D."/>
            <person name="Howarth C."/>
            <person name="Larson L."/>
            <person name="Lui A."/>
            <person name="MacDonald P.J.P."/>
            <person name="Montmayeur A."/>
            <person name="Murphy C."/>
            <person name="Neiman D."/>
            <person name="Pearson M."/>
            <person name="Priest M."/>
            <person name="Roberts A."/>
            <person name="Saif S."/>
            <person name="Shea T."/>
            <person name="Shenoy N."/>
            <person name="Sisk P."/>
            <person name="Stolte C."/>
            <person name="Sykes S."/>
            <person name="Wortman J."/>
            <person name="Nusbaum C."/>
            <person name="Birren B."/>
        </authorList>
    </citation>
    <scope>NUCLEOTIDE SEQUENCE [LARGE SCALE GENOMIC DNA]</scope>
    <source>
        <strain evidence="1 2">ACC19a</strain>
    </source>
</reference>
<protein>
    <submittedName>
        <fullName evidence="1">Uncharacterized protein</fullName>
    </submittedName>
</protein>
<dbReference type="AlphaFoldDB" id="G9X2L4"/>
<name>G9X2L4_9FIRM</name>
<evidence type="ECO:0000313" key="2">
    <source>
        <dbReference type="Proteomes" id="UP000006437"/>
    </source>
</evidence>
<proteinExistence type="predicted"/>
<dbReference type="BioCyc" id="EBAC796937-HMP:GMGH-623-MONOMER"/>
<dbReference type="EMBL" id="AFZE01000056">
    <property type="protein sequence ID" value="EHL11084.1"/>
    <property type="molecule type" value="Genomic_DNA"/>
</dbReference>
<accession>G9X2L4</accession>
<dbReference type="RefSeq" id="WP_009524857.1">
    <property type="nucleotide sequence ID" value="NZ_JH414548.1"/>
</dbReference>
<dbReference type="HOGENOM" id="CLU_161224_0_0_9"/>